<dbReference type="GO" id="GO:0030246">
    <property type="term" value="F:carbohydrate binding"/>
    <property type="evidence" value="ECO:0007669"/>
    <property type="project" value="InterPro"/>
</dbReference>
<evidence type="ECO:0000313" key="3">
    <source>
        <dbReference type="Proteomes" id="UP000199137"/>
    </source>
</evidence>
<dbReference type="Gene3D" id="2.70.98.10">
    <property type="match status" value="1"/>
</dbReference>
<dbReference type="SUPFAM" id="SSF74650">
    <property type="entry name" value="Galactose mutarotase-like"/>
    <property type="match status" value="1"/>
</dbReference>
<protein>
    <submittedName>
        <fullName evidence="2">Glucoamylase</fullName>
    </submittedName>
</protein>
<feature type="domain" description="Glucodextranase N-terminal" evidence="1">
    <location>
        <begin position="15"/>
        <end position="132"/>
    </location>
</feature>
<dbReference type="InterPro" id="IPR015220">
    <property type="entry name" value="Glucodextranase_N"/>
</dbReference>
<gene>
    <name evidence="2" type="ORF">SAMN05421854_107326</name>
</gene>
<name>A0A1I5U135_9PSEU</name>
<dbReference type="GO" id="GO:0005975">
    <property type="term" value="P:carbohydrate metabolic process"/>
    <property type="evidence" value="ECO:0007669"/>
    <property type="project" value="InterPro"/>
</dbReference>
<dbReference type="InterPro" id="IPR011013">
    <property type="entry name" value="Gal_mutarotase_sf_dom"/>
</dbReference>
<dbReference type="EMBL" id="FOWC01000007">
    <property type="protein sequence ID" value="SFP88567.1"/>
    <property type="molecule type" value="Genomic_DNA"/>
</dbReference>
<evidence type="ECO:0000259" key="1">
    <source>
        <dbReference type="Pfam" id="PF09137"/>
    </source>
</evidence>
<sequence>MAGGAANDPAAWDGTGLTASGTEELFGATTTVASALRASAGFVVHDNGYSGAASDCLVDLRAHRTLANQFDFADYSNVVRCGQMPVERGTTFSVALGYGSDVQGAAAAAEGPLASGFGNLERAYRRGWEEYAGSLKAAPGSVAGDERQRRA</sequence>
<dbReference type="AlphaFoldDB" id="A0A1I5U135"/>
<organism evidence="2 3">
    <name type="scientific">Amycolatopsis rubida</name>
    <dbReference type="NCBI Taxonomy" id="112413"/>
    <lineage>
        <taxon>Bacteria</taxon>
        <taxon>Bacillati</taxon>
        <taxon>Actinomycetota</taxon>
        <taxon>Actinomycetes</taxon>
        <taxon>Pseudonocardiales</taxon>
        <taxon>Pseudonocardiaceae</taxon>
        <taxon>Amycolatopsis</taxon>
    </lineage>
</organism>
<dbReference type="OrthoDB" id="9806081at2"/>
<dbReference type="STRING" id="112413.SAMN05421854_107326"/>
<dbReference type="Proteomes" id="UP000199137">
    <property type="component" value="Unassembled WGS sequence"/>
</dbReference>
<dbReference type="GO" id="GO:0003824">
    <property type="term" value="F:catalytic activity"/>
    <property type="evidence" value="ECO:0007669"/>
    <property type="project" value="InterPro"/>
</dbReference>
<dbReference type="InterPro" id="IPR014718">
    <property type="entry name" value="GH-type_carb-bd"/>
</dbReference>
<proteinExistence type="predicted"/>
<evidence type="ECO:0000313" key="2">
    <source>
        <dbReference type="EMBL" id="SFP88567.1"/>
    </source>
</evidence>
<reference evidence="2 3" key="1">
    <citation type="submission" date="2016-10" db="EMBL/GenBank/DDBJ databases">
        <authorList>
            <person name="de Groot N.N."/>
        </authorList>
    </citation>
    <scope>NUCLEOTIDE SEQUENCE [LARGE SCALE GENOMIC DNA]</scope>
    <source>
        <strain evidence="2 3">DSM 44637</strain>
    </source>
</reference>
<accession>A0A1I5U135</accession>
<dbReference type="Pfam" id="PF09137">
    <property type="entry name" value="Glucodextran_N"/>
    <property type="match status" value="1"/>
</dbReference>